<keyword evidence="5 8" id="KW-0732">Signal</keyword>
<dbReference type="SUPFAM" id="SSF56935">
    <property type="entry name" value="Porins"/>
    <property type="match status" value="1"/>
</dbReference>
<dbReference type="eggNOG" id="COG2067">
    <property type="taxonomic scope" value="Bacteria"/>
</dbReference>
<dbReference type="PANTHER" id="PTHR35093:SF8">
    <property type="entry name" value="OUTER MEMBRANE PROTEIN NMB0088-RELATED"/>
    <property type="match status" value="1"/>
</dbReference>
<dbReference type="EMBL" id="CP002056">
    <property type="protein sequence ID" value="ADI30833.1"/>
    <property type="molecule type" value="Genomic_DNA"/>
</dbReference>
<gene>
    <name evidence="9" type="ordered locus">M301_2471</name>
</gene>
<evidence type="ECO:0000313" key="10">
    <source>
        <dbReference type="Proteomes" id="UP000000383"/>
    </source>
</evidence>
<dbReference type="GO" id="GO:0015483">
    <property type="term" value="F:long-chain fatty acid transporting porin activity"/>
    <property type="evidence" value="ECO:0007669"/>
    <property type="project" value="TreeGrafter"/>
</dbReference>
<keyword evidence="4" id="KW-0812">Transmembrane</keyword>
<keyword evidence="6" id="KW-0472">Membrane</keyword>
<dbReference type="GO" id="GO:0009279">
    <property type="term" value="C:cell outer membrane"/>
    <property type="evidence" value="ECO:0007669"/>
    <property type="project" value="UniProtKB-SubCell"/>
</dbReference>
<reference evidence="10" key="1">
    <citation type="submission" date="2010-05" db="EMBL/GenBank/DDBJ databases">
        <title>Complete sequence of Methylotenera sp. 301.</title>
        <authorList>
            <person name="Lucas S."/>
            <person name="Copeland A."/>
            <person name="Lapidus A."/>
            <person name="Cheng J.-F."/>
            <person name="Bruce D."/>
            <person name="Goodwin L."/>
            <person name="Pitluck S."/>
            <person name="Clum A."/>
            <person name="Land M."/>
            <person name="Hauser L."/>
            <person name="Kyrpides N."/>
            <person name="Ivanova N."/>
            <person name="Chistoservova L."/>
            <person name="Kalyuzhnaya M."/>
            <person name="Woyke T."/>
        </authorList>
    </citation>
    <scope>NUCLEOTIDE SEQUENCE [LARGE SCALE GENOMIC DNA]</scope>
    <source>
        <strain evidence="10">301</strain>
    </source>
</reference>
<dbReference type="RefSeq" id="WP_013149141.1">
    <property type="nucleotide sequence ID" value="NC_014207.1"/>
</dbReference>
<evidence type="ECO:0000256" key="8">
    <source>
        <dbReference type="SAM" id="SignalP"/>
    </source>
</evidence>
<dbReference type="Gene3D" id="2.40.160.60">
    <property type="entry name" value="Outer membrane protein transport protein (OMPP1/FadL/TodX)"/>
    <property type="match status" value="1"/>
</dbReference>
<feature type="signal peptide" evidence="8">
    <location>
        <begin position="1"/>
        <end position="19"/>
    </location>
</feature>
<dbReference type="Pfam" id="PF03349">
    <property type="entry name" value="Toluene_X"/>
    <property type="match status" value="1"/>
</dbReference>
<evidence type="ECO:0000256" key="5">
    <source>
        <dbReference type="ARBA" id="ARBA00022729"/>
    </source>
</evidence>
<evidence type="ECO:0000256" key="7">
    <source>
        <dbReference type="ARBA" id="ARBA00023237"/>
    </source>
</evidence>
<dbReference type="HOGENOM" id="CLU_035981_0_1_4"/>
<evidence type="ECO:0000256" key="6">
    <source>
        <dbReference type="ARBA" id="ARBA00023136"/>
    </source>
</evidence>
<dbReference type="AlphaFoldDB" id="D7DMQ6"/>
<evidence type="ECO:0000256" key="2">
    <source>
        <dbReference type="ARBA" id="ARBA00008163"/>
    </source>
</evidence>
<evidence type="ECO:0000256" key="1">
    <source>
        <dbReference type="ARBA" id="ARBA00004571"/>
    </source>
</evidence>
<keyword evidence="10" id="KW-1185">Reference proteome</keyword>
<comment type="similarity">
    <text evidence="2">Belongs to the OmpP1/FadL family.</text>
</comment>
<dbReference type="InterPro" id="IPR005017">
    <property type="entry name" value="OMPP1/FadL/TodX"/>
</dbReference>
<dbReference type="OrthoDB" id="19849at2"/>
<organism evidence="9 10">
    <name type="scientific">Methylotenera versatilis (strain 301)</name>
    <dbReference type="NCBI Taxonomy" id="666681"/>
    <lineage>
        <taxon>Bacteria</taxon>
        <taxon>Pseudomonadati</taxon>
        <taxon>Pseudomonadota</taxon>
        <taxon>Betaproteobacteria</taxon>
        <taxon>Nitrosomonadales</taxon>
        <taxon>Methylophilaceae</taxon>
        <taxon>Methylotenera</taxon>
    </lineage>
</organism>
<reference evidence="9 10" key="2">
    <citation type="journal article" date="2011" name="J. Bacteriol.">
        <title>Genomes of three methylotrophs from a single niche uncover genetic and metabolic divergence of Methylophilaceae.</title>
        <authorList>
            <person name="Lapidus A."/>
            <person name="Clum A."/>
            <person name="Labutti K."/>
            <person name="Kaluzhnaya M.G."/>
            <person name="Lim S."/>
            <person name="Beck D.A."/>
            <person name="Glavina Del Rio T."/>
            <person name="Nolan M."/>
            <person name="Mavromatis K."/>
            <person name="Huntemann M."/>
            <person name="Lucas S."/>
            <person name="Lidstrom M.E."/>
            <person name="Ivanova N."/>
            <person name="Chistoserdova L."/>
        </authorList>
    </citation>
    <scope>NUCLEOTIDE SEQUENCE [LARGE SCALE GENOMIC DNA]</scope>
    <source>
        <strain evidence="9 10">301</strain>
    </source>
</reference>
<name>D7DMQ6_METV0</name>
<evidence type="ECO:0000313" key="9">
    <source>
        <dbReference type="EMBL" id="ADI30833.1"/>
    </source>
</evidence>
<sequence length="407" mass="43544" precursor="true">MKKILLSFVILSAPIVAQAAGFALIEQSASGMGNAFAGGGAIAEDASTIFFNPAGMSYIEGTQLVGAIHLIKPTVDFNGSISGTGKAGGDGGDAGDLSFAPNFYYKRDLTNTVKFGLGINAPFGLKTEYDATWMGRFQAIKSEVKTININPAIAFKLNDQLSVGAGISAMWAKAELTRAFNLGGPSAETTVKIKGDDWGFGFNIGAIYQATADTRLSVAYRSKVNQHLEGDSTSPLIAALNTNVTAAITLPETFSASAFSKLNDTWDLMGDVTWTRWSQFKELRVDFANPVLTDAVTAENWSNTLRYSIGANYHYSDDIKFRAGLAYDEEAISDQFRTARIPGNDRKWVSLGANWKVSPSSSIDVGYAHLFISDASINKNEGAGNGTLTGTYDGSVDILSAQYTHNF</sequence>
<keyword evidence="3" id="KW-1134">Transmembrane beta strand</keyword>
<feature type="chain" id="PRO_5003094832" evidence="8">
    <location>
        <begin position="20"/>
        <end position="407"/>
    </location>
</feature>
<comment type="subcellular location">
    <subcellularLocation>
        <location evidence="1">Cell outer membrane</location>
        <topology evidence="1">Multi-pass membrane protein</topology>
    </subcellularLocation>
</comment>
<dbReference type="Proteomes" id="UP000000383">
    <property type="component" value="Chromosome"/>
</dbReference>
<evidence type="ECO:0000256" key="3">
    <source>
        <dbReference type="ARBA" id="ARBA00022452"/>
    </source>
</evidence>
<proteinExistence type="inferred from homology"/>
<keyword evidence="7" id="KW-0998">Cell outer membrane</keyword>
<dbReference type="KEGG" id="meh:M301_2471"/>
<protein>
    <submittedName>
        <fullName evidence="9">Membrane protein involved in aromatic hydrocarbon degradation</fullName>
    </submittedName>
</protein>
<dbReference type="STRING" id="666681.M301_2471"/>
<evidence type="ECO:0000256" key="4">
    <source>
        <dbReference type="ARBA" id="ARBA00022692"/>
    </source>
</evidence>
<dbReference type="PANTHER" id="PTHR35093">
    <property type="entry name" value="OUTER MEMBRANE PROTEIN NMB0088-RELATED"/>
    <property type="match status" value="1"/>
</dbReference>
<accession>D7DMQ6</accession>